<dbReference type="Proteomes" id="UP000029389">
    <property type="component" value="Unassembled WGS sequence"/>
</dbReference>
<gene>
    <name evidence="1" type="ORF">DJ93_5680</name>
</gene>
<evidence type="ECO:0000313" key="2">
    <source>
        <dbReference type="Proteomes" id="UP000029389"/>
    </source>
</evidence>
<sequence length="39" mass="4681">MAKGKKEPILIPRIIKLVKFLYASFLEIIRNEFFFLFCC</sequence>
<reference evidence="1 2" key="1">
    <citation type="submission" date="2014-04" db="EMBL/GenBank/DDBJ databases">
        <authorList>
            <person name="Bishop-Lilly K.A."/>
            <person name="Broomall S.M."/>
            <person name="Chain P.S."/>
            <person name="Chertkov O."/>
            <person name="Coyne S.R."/>
            <person name="Daligault H.E."/>
            <person name="Davenport K.W."/>
            <person name="Erkkila T."/>
            <person name="Frey K.G."/>
            <person name="Gibbons H.S."/>
            <person name="Gu W."/>
            <person name="Jaissle J."/>
            <person name="Johnson S.L."/>
            <person name="Koroleva G.I."/>
            <person name="Ladner J.T."/>
            <person name="Lo C.-C."/>
            <person name="Minogue T.D."/>
            <person name="Munk C."/>
            <person name="Palacios G.F."/>
            <person name="Redden C.L."/>
            <person name="Rosenzweig C.N."/>
            <person name="Scholz M.B."/>
            <person name="Teshima H."/>
            <person name="Xu Y."/>
        </authorList>
    </citation>
    <scope>NUCLEOTIDE SEQUENCE [LARGE SCALE GENOMIC DNA]</scope>
    <source>
        <strain evidence="1 2">BHP</strain>
    </source>
</reference>
<comment type="caution">
    <text evidence="1">The sequence shown here is derived from an EMBL/GenBank/DDBJ whole genome shotgun (WGS) entry which is preliminary data.</text>
</comment>
<protein>
    <submittedName>
        <fullName evidence="1">Uncharacterized protein</fullName>
    </submittedName>
</protein>
<dbReference type="EMBL" id="JMQC01000011">
    <property type="protein sequence ID" value="KFM95007.1"/>
    <property type="molecule type" value="Genomic_DNA"/>
</dbReference>
<name>A0A090YB07_9BACI</name>
<evidence type="ECO:0000313" key="1">
    <source>
        <dbReference type="EMBL" id="KFM95007.1"/>
    </source>
</evidence>
<organism evidence="1 2">
    <name type="scientific">Bacillus clarus</name>
    <dbReference type="NCBI Taxonomy" id="2338372"/>
    <lineage>
        <taxon>Bacteria</taxon>
        <taxon>Bacillati</taxon>
        <taxon>Bacillota</taxon>
        <taxon>Bacilli</taxon>
        <taxon>Bacillales</taxon>
        <taxon>Bacillaceae</taxon>
        <taxon>Bacillus</taxon>
        <taxon>Bacillus cereus group</taxon>
    </lineage>
</organism>
<dbReference type="AlphaFoldDB" id="A0A090YB07"/>
<accession>A0A090YB07</accession>
<proteinExistence type="predicted"/>